<feature type="compositionally biased region" description="Basic and acidic residues" evidence="1">
    <location>
        <begin position="66"/>
        <end position="77"/>
    </location>
</feature>
<evidence type="ECO:0000256" key="1">
    <source>
        <dbReference type="SAM" id="MobiDB-lite"/>
    </source>
</evidence>
<dbReference type="AlphaFoldDB" id="A0A9Q1CPI4"/>
<gene>
    <name evidence="2" type="ORF">HOLleu_00738</name>
</gene>
<name>A0A9Q1CPI4_HOLLE</name>
<feature type="region of interest" description="Disordered" evidence="1">
    <location>
        <begin position="66"/>
        <end position="100"/>
    </location>
</feature>
<reference evidence="2" key="1">
    <citation type="submission" date="2021-10" db="EMBL/GenBank/DDBJ databases">
        <title>Tropical sea cucumber genome reveals ecological adaptation and Cuvierian tubules defense mechanism.</title>
        <authorList>
            <person name="Chen T."/>
        </authorList>
    </citation>
    <scope>NUCLEOTIDE SEQUENCE</scope>
    <source>
        <strain evidence="2">Nanhai2018</strain>
        <tissue evidence="2">Muscle</tissue>
    </source>
</reference>
<protein>
    <submittedName>
        <fullName evidence="2">Uncharacterized protein</fullName>
    </submittedName>
</protein>
<proteinExistence type="predicted"/>
<keyword evidence="3" id="KW-1185">Reference proteome</keyword>
<sequence>MPAVFKRLWEGLHPGVEKNLKAGFRTTGLHPFNPQAVLTILPDSNEGERTEYVGRDLDDCLKSMLEEHRGQKGDEPKRKRGKKIMPGMQITPDDIPSTSRTTKKEVITNVQNAVLFDGYLGADWIQCIYCLGWVCGPCNEGSTDIQYCCTSCDE</sequence>
<accession>A0A9Q1CPI4</accession>
<comment type="caution">
    <text evidence="2">The sequence shown here is derived from an EMBL/GenBank/DDBJ whole genome shotgun (WGS) entry which is preliminary data.</text>
</comment>
<dbReference type="EMBL" id="JAIZAY010000001">
    <property type="protein sequence ID" value="KAJ8048425.1"/>
    <property type="molecule type" value="Genomic_DNA"/>
</dbReference>
<organism evidence="2 3">
    <name type="scientific">Holothuria leucospilota</name>
    <name type="common">Black long sea cucumber</name>
    <name type="synonym">Mertensiothuria leucospilota</name>
    <dbReference type="NCBI Taxonomy" id="206669"/>
    <lineage>
        <taxon>Eukaryota</taxon>
        <taxon>Metazoa</taxon>
        <taxon>Echinodermata</taxon>
        <taxon>Eleutherozoa</taxon>
        <taxon>Echinozoa</taxon>
        <taxon>Holothuroidea</taxon>
        <taxon>Aspidochirotacea</taxon>
        <taxon>Aspidochirotida</taxon>
        <taxon>Holothuriidae</taxon>
        <taxon>Holothuria</taxon>
    </lineage>
</organism>
<dbReference type="Proteomes" id="UP001152320">
    <property type="component" value="Chromosome 1"/>
</dbReference>
<evidence type="ECO:0000313" key="3">
    <source>
        <dbReference type="Proteomes" id="UP001152320"/>
    </source>
</evidence>
<evidence type="ECO:0000313" key="2">
    <source>
        <dbReference type="EMBL" id="KAJ8048425.1"/>
    </source>
</evidence>
<dbReference type="OrthoDB" id="10065929at2759"/>